<protein>
    <submittedName>
        <fullName evidence="1">Uncharacterized protein</fullName>
    </submittedName>
</protein>
<gene>
    <name evidence="1" type="ORF">PGLA1383_LOCUS19855</name>
</gene>
<organism evidence="1 2">
    <name type="scientific">Polarella glacialis</name>
    <name type="common">Dinoflagellate</name>
    <dbReference type="NCBI Taxonomy" id="89957"/>
    <lineage>
        <taxon>Eukaryota</taxon>
        <taxon>Sar</taxon>
        <taxon>Alveolata</taxon>
        <taxon>Dinophyceae</taxon>
        <taxon>Suessiales</taxon>
        <taxon>Suessiaceae</taxon>
        <taxon>Polarella</taxon>
    </lineage>
</organism>
<dbReference type="Proteomes" id="UP000654075">
    <property type="component" value="Unassembled WGS sequence"/>
</dbReference>
<comment type="caution">
    <text evidence="1">The sequence shown here is derived from an EMBL/GenBank/DDBJ whole genome shotgun (WGS) entry which is preliminary data.</text>
</comment>
<accession>A0A813ERB6</accession>
<dbReference type="AlphaFoldDB" id="A0A813ERB6"/>
<name>A0A813ERB6_POLGL</name>
<sequence>MLFLGVACCDATGKNHQPLQIALASGSLLARLVALALCCRGLFDALSLSEFAQTRTYPRRGGEYRAGNLEELMDLMVLIEAGPLARPGRGRKLESWGLAWAEKPGTDWLVIPAPLAAGSAASERFADVVGRLSKAHSQADLSTFNARALANTLHAWAVLRLRDEGPLHKLCARLESALGECNGQELASILYSLGLLGARQMPLLKSACQLVPKRLGQFSAQDS</sequence>
<evidence type="ECO:0000313" key="2">
    <source>
        <dbReference type="Proteomes" id="UP000654075"/>
    </source>
</evidence>
<keyword evidence="2" id="KW-1185">Reference proteome</keyword>
<feature type="non-terminal residue" evidence="1">
    <location>
        <position position="223"/>
    </location>
</feature>
<proteinExistence type="predicted"/>
<evidence type="ECO:0000313" key="1">
    <source>
        <dbReference type="EMBL" id="CAE8601565.1"/>
    </source>
</evidence>
<dbReference type="OrthoDB" id="446529at2759"/>
<dbReference type="EMBL" id="CAJNNV010013289">
    <property type="protein sequence ID" value="CAE8601565.1"/>
    <property type="molecule type" value="Genomic_DNA"/>
</dbReference>
<reference evidence="1" key="1">
    <citation type="submission" date="2021-02" db="EMBL/GenBank/DDBJ databases">
        <authorList>
            <person name="Dougan E. K."/>
            <person name="Rhodes N."/>
            <person name="Thang M."/>
            <person name="Chan C."/>
        </authorList>
    </citation>
    <scope>NUCLEOTIDE SEQUENCE</scope>
</reference>